<reference evidence="2" key="2">
    <citation type="submission" date="2020-03" db="EMBL/GenBank/DDBJ databases">
        <title>Flavobacteriaceae bacterium strain TP-CH-4, a member of the family Flavobacteriaceae isolated from a deep-sea seamount.</title>
        <authorList>
            <person name="Zhang D.-C."/>
        </authorList>
    </citation>
    <scope>NUCLEOTIDE SEQUENCE</scope>
    <source>
        <strain evidence="2">TP-CH-4</strain>
    </source>
</reference>
<keyword evidence="3" id="KW-1185">Reference proteome</keyword>
<gene>
    <name evidence="2" type="ORF">FK220_009560</name>
</gene>
<accession>A0A967ASK6</accession>
<evidence type="ECO:0008006" key="4">
    <source>
        <dbReference type="Google" id="ProtNLM"/>
    </source>
</evidence>
<evidence type="ECO:0000256" key="1">
    <source>
        <dbReference type="SAM" id="SignalP"/>
    </source>
</evidence>
<comment type="caution">
    <text evidence="2">The sequence shown here is derived from an EMBL/GenBank/DDBJ whole genome shotgun (WGS) entry which is preliminary data.</text>
</comment>
<keyword evidence="1" id="KW-0732">Signal</keyword>
<evidence type="ECO:0000313" key="2">
    <source>
        <dbReference type="EMBL" id="NHF59586.1"/>
    </source>
</evidence>
<dbReference type="Proteomes" id="UP000707206">
    <property type="component" value="Unassembled WGS sequence"/>
</dbReference>
<proteinExistence type="predicted"/>
<dbReference type="RefSeq" id="WP_152574083.1">
    <property type="nucleotide sequence ID" value="NZ_VIKU02000002.1"/>
</dbReference>
<sequence>MMSRTWLLLAMAALMTFDMIGQTNNLTGSPYSLFGLGVSTNSNIGKNSALGRGGYALEPAGFINNYNPASYAAVSEKNFMYDIGFLAELSTVSNRNNEERRLAGNMSSLAIASSISKKSGLGLTLDPYSDVGYAVVGIEGNIEGSFEKFSSNIFGSGGLNDLKLSYGYSINEHINVGLGISYLFGSIDETERINTGTSSLNVQETNRYFGARIDFGVQGKLNDYFAIGARWQLPTSLAARRDRNVSKSTGLLPNPEPVENTSDITIPSFDLPLEIGTGLAISPWSSLTLNLDYTGSYWGATDQHDNIGTFVDRNVYAFGMEYLKDETSFKFWERIGFRAGFNYDSGYLQVNDETVGSYSITGGLGIPIGRSTLNLSYAYRGSGSSEGIQVQETFHTINVNISLRDIWFLKRKVN</sequence>
<dbReference type="SUPFAM" id="SSF56935">
    <property type="entry name" value="Porins"/>
    <property type="match status" value="1"/>
</dbReference>
<feature type="chain" id="PRO_5037077500" description="Long-chain fatty acid transport protein" evidence="1">
    <location>
        <begin position="22"/>
        <end position="414"/>
    </location>
</feature>
<organism evidence="2 3">
    <name type="scientific">Pelagihabitans pacificus</name>
    <dbReference type="NCBI Taxonomy" id="2696054"/>
    <lineage>
        <taxon>Bacteria</taxon>
        <taxon>Pseudomonadati</taxon>
        <taxon>Bacteroidota</taxon>
        <taxon>Flavobacteriia</taxon>
        <taxon>Flavobacteriales</taxon>
        <taxon>Flavobacteriaceae</taxon>
        <taxon>Pelagihabitans</taxon>
    </lineage>
</organism>
<evidence type="ECO:0000313" key="3">
    <source>
        <dbReference type="Proteomes" id="UP000707206"/>
    </source>
</evidence>
<reference evidence="2" key="1">
    <citation type="submission" date="2019-07" db="EMBL/GenBank/DDBJ databases">
        <authorList>
            <person name="De-Chao Zhang Q."/>
        </authorList>
    </citation>
    <scope>NUCLEOTIDE SEQUENCE</scope>
    <source>
        <strain evidence="2">TP-CH-4</strain>
    </source>
</reference>
<feature type="signal peptide" evidence="1">
    <location>
        <begin position="1"/>
        <end position="21"/>
    </location>
</feature>
<dbReference type="EMBL" id="VIKU02000002">
    <property type="protein sequence ID" value="NHF59586.1"/>
    <property type="molecule type" value="Genomic_DNA"/>
</dbReference>
<name>A0A967ASK6_9FLAO</name>
<protein>
    <recommendedName>
        <fullName evidence="4">Long-chain fatty acid transport protein</fullName>
    </recommendedName>
</protein>
<dbReference type="AlphaFoldDB" id="A0A967ASK6"/>
<dbReference type="Gene3D" id="2.40.160.60">
    <property type="entry name" value="Outer membrane protein transport protein (OMPP1/FadL/TodX)"/>
    <property type="match status" value="1"/>
</dbReference>